<keyword evidence="3" id="KW-1185">Reference proteome</keyword>
<dbReference type="Proteomes" id="UP001177023">
    <property type="component" value="Unassembled WGS sequence"/>
</dbReference>
<evidence type="ECO:0000313" key="3">
    <source>
        <dbReference type="Proteomes" id="UP001177023"/>
    </source>
</evidence>
<protein>
    <submittedName>
        <fullName evidence="2">Uncharacterized protein</fullName>
    </submittedName>
</protein>
<name>A0AA36G815_9BILA</name>
<evidence type="ECO:0000256" key="1">
    <source>
        <dbReference type="SAM" id="MobiDB-lite"/>
    </source>
</evidence>
<sequence>MTTNNEQTLDNCSALILRADHSLLKWGALKKKEEDAAAILLQKKVAQYVAGEYEEAKKNYTAARGATEAENGHYDKLMEGIEKDNGVKVLESRRCGEDYAKSNRGRSPSRKPQRVDLPDPIRFKDLHERPTQAAAAIVIADDTTSVEPEDTAPPTTNNKPAKADERADAPEDAKEKKTEEKPQQPPNPEPHPPKMMNSHPGDTTATSASSSSQSDPTTAEQGNPTLLDRTKGLAADFFKAYAH</sequence>
<feature type="non-terminal residue" evidence="2">
    <location>
        <position position="1"/>
    </location>
</feature>
<feature type="compositionally biased region" description="Basic residues" evidence="1">
    <location>
        <begin position="103"/>
        <end position="112"/>
    </location>
</feature>
<feature type="region of interest" description="Disordered" evidence="1">
    <location>
        <begin position="98"/>
        <end position="230"/>
    </location>
</feature>
<organism evidence="2 3">
    <name type="scientific">Mesorhabditis spiculigera</name>
    <dbReference type="NCBI Taxonomy" id="96644"/>
    <lineage>
        <taxon>Eukaryota</taxon>
        <taxon>Metazoa</taxon>
        <taxon>Ecdysozoa</taxon>
        <taxon>Nematoda</taxon>
        <taxon>Chromadorea</taxon>
        <taxon>Rhabditida</taxon>
        <taxon>Rhabditina</taxon>
        <taxon>Rhabditomorpha</taxon>
        <taxon>Rhabditoidea</taxon>
        <taxon>Rhabditidae</taxon>
        <taxon>Mesorhabditinae</taxon>
        <taxon>Mesorhabditis</taxon>
    </lineage>
</organism>
<feature type="compositionally biased region" description="Low complexity" evidence="1">
    <location>
        <begin position="203"/>
        <end position="219"/>
    </location>
</feature>
<proteinExistence type="predicted"/>
<reference evidence="2" key="1">
    <citation type="submission" date="2023-06" db="EMBL/GenBank/DDBJ databases">
        <authorList>
            <person name="Delattre M."/>
        </authorList>
    </citation>
    <scope>NUCLEOTIDE SEQUENCE</scope>
    <source>
        <strain evidence="2">AF72</strain>
    </source>
</reference>
<comment type="caution">
    <text evidence="2">The sequence shown here is derived from an EMBL/GenBank/DDBJ whole genome shotgun (WGS) entry which is preliminary data.</text>
</comment>
<feature type="compositionally biased region" description="Low complexity" evidence="1">
    <location>
        <begin position="133"/>
        <end position="143"/>
    </location>
</feature>
<evidence type="ECO:0000313" key="2">
    <source>
        <dbReference type="EMBL" id="CAJ0581463.1"/>
    </source>
</evidence>
<gene>
    <name evidence="2" type="ORF">MSPICULIGERA_LOCUS19622</name>
</gene>
<dbReference type="EMBL" id="CATQJA010002663">
    <property type="protein sequence ID" value="CAJ0581463.1"/>
    <property type="molecule type" value="Genomic_DNA"/>
</dbReference>
<feature type="compositionally biased region" description="Basic and acidic residues" evidence="1">
    <location>
        <begin position="161"/>
        <end position="182"/>
    </location>
</feature>
<feature type="compositionally biased region" description="Basic and acidic residues" evidence="1">
    <location>
        <begin position="113"/>
        <end position="130"/>
    </location>
</feature>
<accession>A0AA36G815</accession>
<dbReference type="AlphaFoldDB" id="A0AA36G815"/>